<dbReference type="EMBL" id="SNRW01000644">
    <property type="protein sequence ID" value="KAA6399975.1"/>
    <property type="molecule type" value="Genomic_DNA"/>
</dbReference>
<comment type="caution">
    <text evidence="5">The sequence shown here is derived from an EMBL/GenBank/DDBJ whole genome shotgun (WGS) entry which is preliminary data.</text>
</comment>
<feature type="domain" description="RRM" evidence="4">
    <location>
        <begin position="63"/>
        <end position="142"/>
    </location>
</feature>
<dbReference type="InterPro" id="IPR035979">
    <property type="entry name" value="RBD_domain_sf"/>
</dbReference>
<proteinExistence type="predicted"/>
<dbReference type="PANTHER" id="PTHR48027">
    <property type="entry name" value="HETEROGENEOUS NUCLEAR RIBONUCLEOPROTEIN 87F-RELATED"/>
    <property type="match status" value="1"/>
</dbReference>
<protein>
    <recommendedName>
        <fullName evidence="4">RRM domain-containing protein</fullName>
    </recommendedName>
</protein>
<dbReference type="Pfam" id="PF00076">
    <property type="entry name" value="RRM_1"/>
    <property type="match status" value="1"/>
</dbReference>
<dbReference type="SMART" id="SM00360">
    <property type="entry name" value="RRM"/>
    <property type="match status" value="1"/>
</dbReference>
<evidence type="ECO:0000256" key="2">
    <source>
        <dbReference type="PROSITE-ProRule" id="PRU00176"/>
    </source>
</evidence>
<dbReference type="InterPro" id="IPR012677">
    <property type="entry name" value="Nucleotide-bd_a/b_plait_sf"/>
</dbReference>
<feature type="compositionally biased region" description="Basic residues" evidence="3">
    <location>
        <begin position="147"/>
        <end position="157"/>
    </location>
</feature>
<dbReference type="OrthoDB" id="439808at2759"/>
<dbReference type="CDD" id="cd00590">
    <property type="entry name" value="RRM_SF"/>
    <property type="match status" value="1"/>
</dbReference>
<evidence type="ECO:0000256" key="3">
    <source>
        <dbReference type="SAM" id="MobiDB-lite"/>
    </source>
</evidence>
<keyword evidence="1 2" id="KW-0694">RNA-binding</keyword>
<sequence>MHKVKRKRQYDIPQENLVQEESKNEEEIPNVSRKRMRYNDEGLIENEQKLKDKHEQVVFDINAQIFVGNLSFKTSEHNLRRAFRDHGCPVTGCRIVMDAEKKHSLGYAFLDFPSVQDATHAVAVMKQKLVDDRPILVEFSNTTPQPRSHHKKIKRKINNANIEKHNQNTSQNKEKEIDTKVDQSQISDNKPKLNKKKLQQKIEVNETSQKDENQQQFS</sequence>
<dbReference type="PROSITE" id="PS50102">
    <property type="entry name" value="RRM"/>
    <property type="match status" value="1"/>
</dbReference>
<accession>A0A5J4X042</accession>
<name>A0A5J4X042_9EUKA</name>
<feature type="compositionally biased region" description="Basic and acidic residues" evidence="3">
    <location>
        <begin position="162"/>
        <end position="181"/>
    </location>
</feature>
<dbReference type="GO" id="GO:0003723">
    <property type="term" value="F:RNA binding"/>
    <property type="evidence" value="ECO:0007669"/>
    <property type="project" value="UniProtKB-UniRule"/>
</dbReference>
<organism evidence="5 6">
    <name type="scientific">Streblomastix strix</name>
    <dbReference type="NCBI Taxonomy" id="222440"/>
    <lineage>
        <taxon>Eukaryota</taxon>
        <taxon>Metamonada</taxon>
        <taxon>Preaxostyla</taxon>
        <taxon>Oxymonadida</taxon>
        <taxon>Streblomastigidae</taxon>
        <taxon>Streblomastix</taxon>
    </lineage>
</organism>
<evidence type="ECO:0000259" key="4">
    <source>
        <dbReference type="PROSITE" id="PS50102"/>
    </source>
</evidence>
<gene>
    <name evidence="5" type="ORF">EZS28_004500</name>
</gene>
<dbReference type="SUPFAM" id="SSF54928">
    <property type="entry name" value="RNA-binding domain, RBD"/>
    <property type="match status" value="1"/>
</dbReference>
<evidence type="ECO:0000313" key="6">
    <source>
        <dbReference type="Proteomes" id="UP000324800"/>
    </source>
</evidence>
<reference evidence="5 6" key="1">
    <citation type="submission" date="2019-03" db="EMBL/GenBank/DDBJ databases">
        <title>Single cell metagenomics reveals metabolic interactions within the superorganism composed of flagellate Streblomastix strix and complex community of Bacteroidetes bacteria on its surface.</title>
        <authorList>
            <person name="Treitli S.C."/>
            <person name="Kolisko M."/>
            <person name="Husnik F."/>
            <person name="Keeling P."/>
            <person name="Hampl V."/>
        </authorList>
    </citation>
    <scope>NUCLEOTIDE SEQUENCE [LARGE SCALE GENOMIC DNA]</scope>
    <source>
        <strain evidence="5">ST1C</strain>
    </source>
</reference>
<dbReference type="InterPro" id="IPR000504">
    <property type="entry name" value="RRM_dom"/>
</dbReference>
<dbReference type="InterPro" id="IPR052462">
    <property type="entry name" value="SLIRP/GR-RBP-like"/>
</dbReference>
<evidence type="ECO:0000256" key="1">
    <source>
        <dbReference type="ARBA" id="ARBA00022884"/>
    </source>
</evidence>
<dbReference type="AlphaFoldDB" id="A0A5J4X042"/>
<feature type="region of interest" description="Disordered" evidence="3">
    <location>
        <begin position="1"/>
        <end position="28"/>
    </location>
</feature>
<dbReference type="Proteomes" id="UP000324800">
    <property type="component" value="Unassembled WGS sequence"/>
</dbReference>
<feature type="region of interest" description="Disordered" evidence="3">
    <location>
        <begin position="140"/>
        <end position="218"/>
    </location>
</feature>
<feature type="compositionally biased region" description="Basic and acidic residues" evidence="3">
    <location>
        <begin position="208"/>
        <end position="218"/>
    </location>
</feature>
<evidence type="ECO:0000313" key="5">
    <source>
        <dbReference type="EMBL" id="KAA6399975.1"/>
    </source>
</evidence>
<dbReference type="Gene3D" id="3.30.70.330">
    <property type="match status" value="1"/>
</dbReference>